<name>A0A158DP79_9BURK</name>
<dbReference type="EMBL" id="FCOX02000034">
    <property type="protein sequence ID" value="SAK96293.1"/>
    <property type="molecule type" value="Genomic_DNA"/>
</dbReference>
<dbReference type="InterPro" id="IPR057326">
    <property type="entry name" value="KR_dom"/>
</dbReference>
<dbReference type="PANTHER" id="PTHR42760">
    <property type="entry name" value="SHORT-CHAIN DEHYDROGENASES/REDUCTASES FAMILY MEMBER"/>
    <property type="match status" value="1"/>
</dbReference>
<sequence>MTKETPVAIITGAASGIGQATAHMLASRGYRVAIADLREPAADDAAQSIRASGFEAMPVKVDVADEASVKAMVETVVAGWGRIDVLVNSAGLESAKPFLDIAPDEFRRVLDVNTTGTWLCCQEVIRQMVTQKSGSIVNLSSIAGQKGGGMLGTAAYATSKGAILAMTKSLAREFAKSGIRVNAVAPAFTLTDFVRRQLSTKPEGFIDSIYAVTPMARGAQPEEIASVVAFLASPDASFVTGAVYNADGGSAM</sequence>
<dbReference type="FunFam" id="3.40.50.720:FF:000084">
    <property type="entry name" value="Short-chain dehydrogenase reductase"/>
    <property type="match status" value="1"/>
</dbReference>
<dbReference type="Gene3D" id="3.40.50.720">
    <property type="entry name" value="NAD(P)-binding Rossmann-like Domain"/>
    <property type="match status" value="1"/>
</dbReference>
<dbReference type="PANTHER" id="PTHR42760:SF40">
    <property type="entry name" value="3-OXOACYL-[ACYL-CARRIER-PROTEIN] REDUCTASE, CHLOROPLASTIC"/>
    <property type="match status" value="1"/>
</dbReference>
<organism evidence="3 4">
    <name type="scientific">Caballeronia calidae</name>
    <dbReference type="NCBI Taxonomy" id="1777139"/>
    <lineage>
        <taxon>Bacteria</taxon>
        <taxon>Pseudomonadati</taxon>
        <taxon>Pseudomonadota</taxon>
        <taxon>Betaproteobacteria</taxon>
        <taxon>Burkholderiales</taxon>
        <taxon>Burkholderiaceae</taxon>
        <taxon>Caballeronia</taxon>
    </lineage>
</organism>
<evidence type="ECO:0000256" key="1">
    <source>
        <dbReference type="ARBA" id="ARBA00006484"/>
    </source>
</evidence>
<evidence type="ECO:0000313" key="3">
    <source>
        <dbReference type="EMBL" id="SAK96293.1"/>
    </source>
</evidence>
<reference evidence="3" key="1">
    <citation type="submission" date="2016-01" db="EMBL/GenBank/DDBJ databases">
        <authorList>
            <person name="Peeters C."/>
        </authorList>
    </citation>
    <scope>NUCLEOTIDE SEQUENCE</scope>
    <source>
        <strain evidence="3">LMG 29321</strain>
    </source>
</reference>
<dbReference type="GO" id="GO:0030497">
    <property type="term" value="P:fatty acid elongation"/>
    <property type="evidence" value="ECO:0007669"/>
    <property type="project" value="TreeGrafter"/>
</dbReference>
<proteinExistence type="inferred from homology"/>
<dbReference type="Proteomes" id="UP000071859">
    <property type="component" value="Unassembled WGS sequence"/>
</dbReference>
<dbReference type="PRINTS" id="PR00080">
    <property type="entry name" value="SDRFAMILY"/>
</dbReference>
<keyword evidence="4" id="KW-1185">Reference proteome</keyword>
<dbReference type="RefSeq" id="WP_062608945.1">
    <property type="nucleotide sequence ID" value="NZ_FCOX02000034.1"/>
</dbReference>
<gene>
    <name evidence="3" type="ORF">AWB78_05421</name>
</gene>
<evidence type="ECO:0000259" key="2">
    <source>
        <dbReference type="SMART" id="SM00822"/>
    </source>
</evidence>
<dbReference type="OrthoDB" id="8687320at2"/>
<dbReference type="NCBIfam" id="NF005559">
    <property type="entry name" value="PRK07231.1"/>
    <property type="match status" value="1"/>
</dbReference>
<dbReference type="SMART" id="SM00822">
    <property type="entry name" value="PKS_KR"/>
    <property type="match status" value="1"/>
</dbReference>
<comment type="similarity">
    <text evidence="1">Belongs to the short-chain dehydrogenases/reductases (SDR) family.</text>
</comment>
<dbReference type="InterPro" id="IPR036291">
    <property type="entry name" value="NAD(P)-bd_dom_sf"/>
</dbReference>
<comment type="caution">
    <text evidence="3">The sequence shown here is derived from an EMBL/GenBank/DDBJ whole genome shotgun (WGS) entry which is preliminary data.</text>
</comment>
<dbReference type="InterPro" id="IPR020904">
    <property type="entry name" value="Sc_DH/Rdtase_CS"/>
</dbReference>
<dbReference type="InterPro" id="IPR002347">
    <property type="entry name" value="SDR_fam"/>
</dbReference>
<dbReference type="SUPFAM" id="SSF51735">
    <property type="entry name" value="NAD(P)-binding Rossmann-fold domains"/>
    <property type="match status" value="1"/>
</dbReference>
<dbReference type="Pfam" id="PF13561">
    <property type="entry name" value="adh_short_C2"/>
    <property type="match status" value="1"/>
</dbReference>
<dbReference type="AlphaFoldDB" id="A0A158DP79"/>
<dbReference type="GO" id="GO:0016616">
    <property type="term" value="F:oxidoreductase activity, acting on the CH-OH group of donors, NAD or NADP as acceptor"/>
    <property type="evidence" value="ECO:0007669"/>
    <property type="project" value="UniProtKB-ARBA"/>
</dbReference>
<feature type="domain" description="Ketoreductase" evidence="2">
    <location>
        <begin position="6"/>
        <end position="187"/>
    </location>
</feature>
<evidence type="ECO:0000313" key="4">
    <source>
        <dbReference type="Proteomes" id="UP000071859"/>
    </source>
</evidence>
<dbReference type="PROSITE" id="PS00061">
    <property type="entry name" value="ADH_SHORT"/>
    <property type="match status" value="1"/>
</dbReference>
<dbReference type="PRINTS" id="PR00081">
    <property type="entry name" value="GDHRDH"/>
</dbReference>
<protein>
    <submittedName>
        <fullName evidence="3">3-oxoacyl-[acyl-carrier-protein] reductase</fullName>
    </submittedName>
</protein>
<accession>A0A158DP79</accession>